<organism evidence="1 2">
    <name type="scientific">Colletotrichum musicola</name>
    <dbReference type="NCBI Taxonomy" id="2175873"/>
    <lineage>
        <taxon>Eukaryota</taxon>
        <taxon>Fungi</taxon>
        <taxon>Dikarya</taxon>
        <taxon>Ascomycota</taxon>
        <taxon>Pezizomycotina</taxon>
        <taxon>Sordariomycetes</taxon>
        <taxon>Hypocreomycetidae</taxon>
        <taxon>Glomerellales</taxon>
        <taxon>Glomerellaceae</taxon>
        <taxon>Colletotrichum</taxon>
        <taxon>Colletotrichum orchidearum species complex</taxon>
    </lineage>
</organism>
<dbReference type="AlphaFoldDB" id="A0A8H6J7A5"/>
<dbReference type="EMBL" id="WIGM01000981">
    <property type="protein sequence ID" value="KAF6807321.1"/>
    <property type="molecule type" value="Genomic_DNA"/>
</dbReference>
<sequence length="34" mass="4068">MFNNQPDFDPITKTSPTKVSTKIAYYVYYYVKDE</sequence>
<protein>
    <submittedName>
        <fullName evidence="1">Uncharacterized protein</fullName>
    </submittedName>
</protein>
<proteinExistence type="predicted"/>
<gene>
    <name evidence="1" type="ORF">CMUS01_14149</name>
</gene>
<comment type="caution">
    <text evidence="1">The sequence shown here is derived from an EMBL/GenBank/DDBJ whole genome shotgun (WGS) entry which is preliminary data.</text>
</comment>
<accession>A0A8H6J7A5</accession>
<keyword evidence="2" id="KW-1185">Reference proteome</keyword>
<dbReference type="Proteomes" id="UP000639643">
    <property type="component" value="Unassembled WGS sequence"/>
</dbReference>
<name>A0A8H6J7A5_9PEZI</name>
<reference evidence="1" key="1">
    <citation type="journal article" date="2020" name="Phytopathology">
        <title>Genome Sequence Resources of Colletotrichum truncatum, C. plurivorum, C. musicola, and C. sojae: Four Species Pathogenic to Soybean (Glycine max).</title>
        <authorList>
            <person name="Rogerio F."/>
            <person name="Boufleur T.R."/>
            <person name="Ciampi-Guillardi M."/>
            <person name="Sukno S.A."/>
            <person name="Thon M.R."/>
            <person name="Massola Junior N.S."/>
            <person name="Baroncelli R."/>
        </authorList>
    </citation>
    <scope>NUCLEOTIDE SEQUENCE</scope>
    <source>
        <strain evidence="1">LFN0074</strain>
    </source>
</reference>
<evidence type="ECO:0000313" key="1">
    <source>
        <dbReference type="EMBL" id="KAF6807321.1"/>
    </source>
</evidence>
<evidence type="ECO:0000313" key="2">
    <source>
        <dbReference type="Proteomes" id="UP000639643"/>
    </source>
</evidence>